<protein>
    <recommendedName>
        <fullName evidence="1">Aminoglycoside phosphotransferase domain-containing protein</fullName>
    </recommendedName>
</protein>
<dbReference type="Gene3D" id="3.90.1200.10">
    <property type="match status" value="1"/>
</dbReference>
<dbReference type="Proteomes" id="UP001201980">
    <property type="component" value="Unassembled WGS sequence"/>
</dbReference>
<dbReference type="PANTHER" id="PTHR21310">
    <property type="entry name" value="AMINOGLYCOSIDE PHOSPHOTRANSFERASE-RELATED-RELATED"/>
    <property type="match status" value="1"/>
</dbReference>
<reference evidence="2" key="1">
    <citation type="submission" date="2022-07" db="EMBL/GenBank/DDBJ databases">
        <title>Draft genome sequence of Zalerion maritima ATCC 34329, a (micro)plastics degrading marine fungus.</title>
        <authorList>
            <person name="Paco A."/>
            <person name="Goncalves M.F.M."/>
            <person name="Rocha-Santos T.A.P."/>
            <person name="Alves A."/>
        </authorList>
    </citation>
    <scope>NUCLEOTIDE SEQUENCE</scope>
    <source>
        <strain evidence="2">ATCC 34329</strain>
    </source>
</reference>
<comment type="caution">
    <text evidence="2">The sequence shown here is derived from an EMBL/GenBank/DDBJ whole genome shotgun (WGS) entry which is preliminary data.</text>
</comment>
<dbReference type="InterPro" id="IPR051678">
    <property type="entry name" value="AGP_Transferase"/>
</dbReference>
<gene>
    <name evidence="2" type="ORF">MKZ38_005626</name>
</gene>
<dbReference type="SUPFAM" id="SSF56112">
    <property type="entry name" value="Protein kinase-like (PK-like)"/>
    <property type="match status" value="1"/>
</dbReference>
<feature type="domain" description="Aminoglycoside phosphotransferase" evidence="1">
    <location>
        <begin position="172"/>
        <end position="246"/>
    </location>
</feature>
<sequence length="339" mass="38293">MVEIPWARQAVNLFFKGRKYPTQSQCNHIAHSVSGTSDIRNVETPGSMSYTVICTGRHAGKQDLVVSFREREAYLDQCMGKLARVVHGDLVPEVSYYGEVDVDMDGVVEAKHICFVRHLARYGRQRITCCWAEADVLATTAHAVRYFARSWSKPQQTTAEARAETLGGVQRRLALLFESSLSFLGDSAASKLKRSLPTLFGQEYRQALTHGDLSRTNILVNEDTYEITGIVDWSLAAILPFGMELDCLFLTTGYMNRDGWHDYACRSRLHEAFWDEFWSASEVRNNVQREKIRDMAKQAAMIGAILRYAFQRNADGSPSEALVSDGALTWRYLRAWLAA</sequence>
<dbReference type="AlphaFoldDB" id="A0AAD5WNV7"/>
<accession>A0AAD5WNV7</accession>
<dbReference type="InterPro" id="IPR011009">
    <property type="entry name" value="Kinase-like_dom_sf"/>
</dbReference>
<evidence type="ECO:0000259" key="1">
    <source>
        <dbReference type="Pfam" id="PF01636"/>
    </source>
</evidence>
<organism evidence="2 3">
    <name type="scientific">Zalerion maritima</name>
    <dbReference type="NCBI Taxonomy" id="339359"/>
    <lineage>
        <taxon>Eukaryota</taxon>
        <taxon>Fungi</taxon>
        <taxon>Dikarya</taxon>
        <taxon>Ascomycota</taxon>
        <taxon>Pezizomycotina</taxon>
        <taxon>Sordariomycetes</taxon>
        <taxon>Lulworthiomycetidae</taxon>
        <taxon>Lulworthiales</taxon>
        <taxon>Lulworthiaceae</taxon>
        <taxon>Zalerion</taxon>
    </lineage>
</organism>
<name>A0AAD5WNV7_9PEZI</name>
<evidence type="ECO:0000313" key="3">
    <source>
        <dbReference type="Proteomes" id="UP001201980"/>
    </source>
</evidence>
<evidence type="ECO:0000313" key="2">
    <source>
        <dbReference type="EMBL" id="KAJ2896327.1"/>
    </source>
</evidence>
<dbReference type="Pfam" id="PF01636">
    <property type="entry name" value="APH"/>
    <property type="match status" value="1"/>
</dbReference>
<proteinExistence type="predicted"/>
<dbReference type="EMBL" id="JAKWBI020000339">
    <property type="protein sequence ID" value="KAJ2896327.1"/>
    <property type="molecule type" value="Genomic_DNA"/>
</dbReference>
<dbReference type="InterPro" id="IPR002575">
    <property type="entry name" value="Aminoglycoside_PTrfase"/>
</dbReference>
<keyword evidence="3" id="KW-1185">Reference proteome</keyword>